<keyword evidence="2" id="KW-1185">Reference proteome</keyword>
<sequence length="463" mass="52815">MTQSPRKNTGASPRFLPRTQPTPDLLFPARSSSRVFKVILCYLDDSMLADRLYEATLPEDGQVGVCLPNGTWTGMVGLVQRREVDMTIMPLIQTYSRHAVGEYSPAIIYVPFGILSASDVSTSNVFGCILTFDWKVWALLLSAIPILALLISLSEFAVHRAPWKKMPLEVHQWGWELFGNLLYESSPRTPSHTTGRIALTTWLLAVLVIANSFAGHLKSSMAVKNEPPQVDTVQDVVDRPNLRPIIWKGSYYEALISSSPSQPLRRLWSLVLRTNGSQLGRIMYRDENMREVVERRAVFIVDHNSQRFHMAAFCRREVAPSFHFGREIIEEHRLSFLMSRFMRRDLHRRIYTRVTWLYESGLVSKWMADGLGDWQRCVRRAGGHVAEDLTIDDTLAPFVLWAIVMSAAAGALVVETLRRPRVDRLVPDIVLQKRQVTIRRSRAAYRRVLRPVVSTRRQGETCT</sequence>
<name>A0ACB8D0I3_DERSI</name>
<dbReference type="EMBL" id="CM023473">
    <property type="protein sequence ID" value="KAH7954911.1"/>
    <property type="molecule type" value="Genomic_DNA"/>
</dbReference>
<reference evidence="1" key="1">
    <citation type="submission" date="2020-05" db="EMBL/GenBank/DDBJ databases">
        <title>Large-scale comparative analyses of tick genomes elucidate their genetic diversity and vector capacities.</title>
        <authorList>
            <person name="Jia N."/>
            <person name="Wang J."/>
            <person name="Shi W."/>
            <person name="Du L."/>
            <person name="Sun Y."/>
            <person name="Zhan W."/>
            <person name="Jiang J."/>
            <person name="Wang Q."/>
            <person name="Zhang B."/>
            <person name="Ji P."/>
            <person name="Sakyi L.B."/>
            <person name="Cui X."/>
            <person name="Yuan T."/>
            <person name="Jiang B."/>
            <person name="Yang W."/>
            <person name="Lam T.T.-Y."/>
            <person name="Chang Q."/>
            <person name="Ding S."/>
            <person name="Wang X."/>
            <person name="Zhu J."/>
            <person name="Ruan X."/>
            <person name="Zhao L."/>
            <person name="Wei J."/>
            <person name="Que T."/>
            <person name="Du C."/>
            <person name="Cheng J."/>
            <person name="Dai P."/>
            <person name="Han X."/>
            <person name="Huang E."/>
            <person name="Gao Y."/>
            <person name="Liu J."/>
            <person name="Shao H."/>
            <person name="Ye R."/>
            <person name="Li L."/>
            <person name="Wei W."/>
            <person name="Wang X."/>
            <person name="Wang C."/>
            <person name="Yang T."/>
            <person name="Huo Q."/>
            <person name="Li W."/>
            <person name="Guo W."/>
            <person name="Chen H."/>
            <person name="Zhou L."/>
            <person name="Ni X."/>
            <person name="Tian J."/>
            <person name="Zhou Y."/>
            <person name="Sheng Y."/>
            <person name="Liu T."/>
            <person name="Pan Y."/>
            <person name="Xia L."/>
            <person name="Li J."/>
            <person name="Zhao F."/>
            <person name="Cao W."/>
        </authorList>
    </citation>
    <scope>NUCLEOTIDE SEQUENCE</scope>
    <source>
        <strain evidence="1">Dsil-2018</strain>
    </source>
</reference>
<proteinExistence type="predicted"/>
<evidence type="ECO:0000313" key="1">
    <source>
        <dbReference type="EMBL" id="KAH7954911.1"/>
    </source>
</evidence>
<accession>A0ACB8D0I3</accession>
<comment type="caution">
    <text evidence="1">The sequence shown here is derived from an EMBL/GenBank/DDBJ whole genome shotgun (WGS) entry which is preliminary data.</text>
</comment>
<protein>
    <submittedName>
        <fullName evidence="1">Uncharacterized protein</fullName>
    </submittedName>
</protein>
<organism evidence="1 2">
    <name type="scientific">Dermacentor silvarum</name>
    <name type="common">Tick</name>
    <dbReference type="NCBI Taxonomy" id="543639"/>
    <lineage>
        <taxon>Eukaryota</taxon>
        <taxon>Metazoa</taxon>
        <taxon>Ecdysozoa</taxon>
        <taxon>Arthropoda</taxon>
        <taxon>Chelicerata</taxon>
        <taxon>Arachnida</taxon>
        <taxon>Acari</taxon>
        <taxon>Parasitiformes</taxon>
        <taxon>Ixodida</taxon>
        <taxon>Ixodoidea</taxon>
        <taxon>Ixodidae</taxon>
        <taxon>Rhipicephalinae</taxon>
        <taxon>Dermacentor</taxon>
    </lineage>
</organism>
<gene>
    <name evidence="1" type="ORF">HPB49_022755</name>
</gene>
<dbReference type="Proteomes" id="UP000821865">
    <property type="component" value="Chromosome 4"/>
</dbReference>
<evidence type="ECO:0000313" key="2">
    <source>
        <dbReference type="Proteomes" id="UP000821865"/>
    </source>
</evidence>